<proteinExistence type="predicted"/>
<name>A0ABD7VPN8_BIFBR</name>
<evidence type="ECO:0000313" key="2">
    <source>
        <dbReference type="EMBL" id="VWQ13119.1"/>
    </source>
</evidence>
<evidence type="ECO:0000313" key="3">
    <source>
        <dbReference type="Proteomes" id="UP000494173"/>
    </source>
</evidence>
<keyword evidence="1" id="KW-1133">Transmembrane helix</keyword>
<protein>
    <submittedName>
        <fullName evidence="2">Uncharacterized protein</fullName>
    </submittedName>
</protein>
<comment type="caution">
    <text evidence="2">The sequence shown here is derived from an EMBL/GenBank/DDBJ whole genome shotgun (WGS) entry which is preliminary data.</text>
</comment>
<organism evidence="2 3">
    <name type="scientific">Bifidobacterium breve</name>
    <dbReference type="NCBI Taxonomy" id="1685"/>
    <lineage>
        <taxon>Bacteria</taxon>
        <taxon>Bacillati</taxon>
        <taxon>Actinomycetota</taxon>
        <taxon>Actinomycetes</taxon>
        <taxon>Bifidobacteriales</taxon>
        <taxon>Bifidobacteriaceae</taxon>
        <taxon>Bifidobacterium</taxon>
    </lineage>
</organism>
<dbReference type="AlphaFoldDB" id="A0ABD7VPN8"/>
<keyword evidence="1" id="KW-0812">Transmembrane</keyword>
<accession>A0ABD7VPN8</accession>
<gene>
    <name evidence="2" type="ORF">BIFLH24_00314</name>
</gene>
<evidence type="ECO:0000256" key="1">
    <source>
        <dbReference type="SAM" id="Phobius"/>
    </source>
</evidence>
<dbReference type="EMBL" id="CABWKB010000001">
    <property type="protein sequence ID" value="VWQ13119.1"/>
    <property type="molecule type" value="Genomic_DNA"/>
</dbReference>
<keyword evidence="1" id="KW-0472">Membrane</keyword>
<reference evidence="2 3" key="1">
    <citation type="submission" date="2019-10" db="EMBL/GenBank/DDBJ databases">
        <authorList>
            <consortium name="Melissa Lawson"/>
            <person name="O'neill I."/>
        </authorList>
    </citation>
    <scope>NUCLEOTIDE SEQUENCE [LARGE SCALE GENOMIC DNA]</scope>
    <source>
        <strain evidence="2">LH_24</strain>
    </source>
</reference>
<feature type="transmembrane region" description="Helical" evidence="1">
    <location>
        <begin position="40"/>
        <end position="64"/>
    </location>
</feature>
<sequence length="85" mass="9616">MSGDVVAPSLEVLHRRALETLRFQGSSHIHRARRHRFARFLQGVLLIAIAFGVQCLAAFVQIGVVQVGVCLHRLRERMVFGYPLH</sequence>
<dbReference type="Proteomes" id="UP000494173">
    <property type="component" value="Unassembled WGS sequence"/>
</dbReference>